<feature type="domain" description="Pesticidal crystal protein Cry22Aa Ig-like" evidence="2">
    <location>
        <begin position="347"/>
        <end position="401"/>
    </location>
</feature>
<reference evidence="3 4" key="1">
    <citation type="journal article" date="2014" name="Int. J. Syst. Evol. Microbiol.">
        <title>Listeria floridensis sp. nov., Listeria aquatica sp. nov., Listeria cornellensis sp. nov., Listeria riparia sp. nov. and Listeria grandensis sp. nov., from agricultural and natural environments.</title>
        <authorList>
            <person name="den Bakker H.C."/>
            <person name="Warchocki S."/>
            <person name="Wright E.M."/>
            <person name="Allred A.F."/>
            <person name="Ahlstrom C."/>
            <person name="Manuel C.S."/>
            <person name="Stasiewicz M.J."/>
            <person name="Burrell A."/>
            <person name="Roof S."/>
            <person name="Strawn L."/>
            <person name="Fortes E.D."/>
            <person name="Nightingale K.K."/>
            <person name="Kephart D."/>
            <person name="Wiedmann M."/>
        </authorList>
    </citation>
    <scope>NUCLEOTIDE SEQUENCE [LARGE SCALE GENOMIC DNA]</scope>
    <source>
        <strain evidence="3 4">FSL S10-1204</strain>
    </source>
</reference>
<keyword evidence="1" id="KW-0472">Membrane</keyword>
<name>W7D1R6_9LIST</name>
<feature type="domain" description="Pesticidal crystal protein Cry22Aa Ig-like" evidence="2">
    <location>
        <begin position="259"/>
        <end position="327"/>
    </location>
</feature>
<comment type="caution">
    <text evidence="3">The sequence shown here is derived from an EMBL/GenBank/DDBJ whole genome shotgun (WGS) entry which is preliminary data.</text>
</comment>
<organism evidence="3 4">
    <name type="scientific">Listeria riparia FSL S10-1204</name>
    <dbReference type="NCBI Taxonomy" id="1265816"/>
    <lineage>
        <taxon>Bacteria</taxon>
        <taxon>Bacillati</taxon>
        <taxon>Bacillota</taxon>
        <taxon>Bacilli</taxon>
        <taxon>Bacillales</taxon>
        <taxon>Listeriaceae</taxon>
        <taxon>Listeria</taxon>
    </lineage>
</organism>
<dbReference type="PATRIC" id="fig|1265816.5.peg.2912"/>
<dbReference type="EMBL" id="AODL01000030">
    <property type="protein sequence ID" value="EUJ42920.1"/>
    <property type="molecule type" value="Genomic_DNA"/>
</dbReference>
<dbReference type="RefSeq" id="WP_036101770.1">
    <property type="nucleotide sequence ID" value="NZ_AODL01000030.1"/>
</dbReference>
<dbReference type="Proteomes" id="UP000019248">
    <property type="component" value="Unassembled WGS sequence"/>
</dbReference>
<feature type="domain" description="Pesticidal crystal protein Cry22Aa Ig-like" evidence="2">
    <location>
        <begin position="182"/>
        <end position="249"/>
    </location>
</feature>
<feature type="transmembrane region" description="Helical" evidence="1">
    <location>
        <begin position="16"/>
        <end position="37"/>
    </location>
</feature>
<feature type="domain" description="Pesticidal crystal protein Cry22Aa Ig-like" evidence="2">
    <location>
        <begin position="415"/>
        <end position="476"/>
    </location>
</feature>
<keyword evidence="4" id="KW-1185">Reference proteome</keyword>
<dbReference type="Gene3D" id="2.60.40.10">
    <property type="entry name" value="Immunoglobulins"/>
    <property type="match status" value="5"/>
</dbReference>
<evidence type="ECO:0000313" key="4">
    <source>
        <dbReference type="Proteomes" id="UP000019248"/>
    </source>
</evidence>
<evidence type="ECO:0000256" key="1">
    <source>
        <dbReference type="SAM" id="Phobius"/>
    </source>
</evidence>
<dbReference type="InterPro" id="IPR032179">
    <property type="entry name" value="Cry22Aa_Ig-like"/>
</dbReference>
<dbReference type="Pfam" id="PF16403">
    <property type="entry name" value="Bact_surface_Ig-like"/>
    <property type="match status" value="5"/>
</dbReference>
<proteinExistence type="predicted"/>
<dbReference type="AlphaFoldDB" id="W7D1R6"/>
<protein>
    <submittedName>
        <fullName evidence="3">Putative peptidoglycan linked protein</fullName>
    </submittedName>
</protein>
<keyword evidence="1" id="KW-0812">Transmembrane</keyword>
<feature type="domain" description="Pesticidal crystal protein Cry22Aa Ig-like" evidence="2">
    <location>
        <begin position="491"/>
        <end position="556"/>
    </location>
</feature>
<dbReference type="OrthoDB" id="2361271at2"/>
<gene>
    <name evidence="3" type="ORF">PRIP_14742</name>
</gene>
<evidence type="ECO:0000259" key="2">
    <source>
        <dbReference type="Pfam" id="PF16403"/>
    </source>
</evidence>
<evidence type="ECO:0000313" key="3">
    <source>
        <dbReference type="EMBL" id="EUJ42920.1"/>
    </source>
</evidence>
<accession>W7D1R6</accession>
<sequence length="559" mass="59745">MSEETKERKPLWKTKTFLGSCVACGILAASVGGYAIFQQDDTTPKSIVTKDKQKSVNDGKRTKQPVTIAEGNEDPSTQALARYGLAPEESVPGLQEHMKMAAATAILTTPIVSSAEKEPIVLADSGNVPVVVIPSTAPTVLPVGPSINPPTVPTIPTSPTEPVIPSIPEPPIIREAPVLHASNQVISLGSDFHPLAAVSASDAQEGDLSQQIEVMTNQVNTDENGVYEVSYRVSNSAGLTTTQTIQVVVNSKPTLTLTKNEITLDVNTPFYPSSYASATHWQDGNITSNIVAVGGIINTAQEGDYQVIYTVMDRYGYESQATLIVHVTNEAPVIYAANKEIAIDSVFDPLEGVTATDKESGDLTHQVQVIENTVDTRVEGTYHVTYEVSDGNGKTTRVTIDIVVQNDAPEIQAADRTVSIGTVFDPLENVTASDKQDGDLTSSIQVTENTVNTEIEGEYVVNYQVADSHGKQTTKSILVRVINEAPEIQATDLVLPLGTNFDPLEGVLANDKEDGDISTSLEVLENTVDTSAVGVYSVTYSVTDSRGKNTQKTISITIE</sequence>
<keyword evidence="1" id="KW-1133">Transmembrane helix</keyword>
<dbReference type="InterPro" id="IPR013783">
    <property type="entry name" value="Ig-like_fold"/>
</dbReference>